<evidence type="ECO:0000313" key="2">
    <source>
        <dbReference type="Proteomes" id="UP000572540"/>
    </source>
</evidence>
<protein>
    <recommendedName>
        <fullName evidence="3">DUF2442 domain-containing protein</fullName>
    </recommendedName>
</protein>
<evidence type="ECO:0008006" key="3">
    <source>
        <dbReference type="Google" id="ProtNLM"/>
    </source>
</evidence>
<dbReference type="Pfam" id="PF10387">
    <property type="entry name" value="DUF2442"/>
    <property type="match status" value="1"/>
</dbReference>
<dbReference type="Gene3D" id="3.30.2020.40">
    <property type="entry name" value="Uncharacterised protein PF10387, DUF2442"/>
    <property type="match status" value="1"/>
</dbReference>
<reference evidence="1 2" key="1">
    <citation type="submission" date="2020-07" db="EMBL/GenBank/DDBJ databases">
        <title>Exploring microbial biodiversity for novel pathways involved in the catabolism of aromatic compounds derived from lignin.</title>
        <authorList>
            <person name="Elkins J."/>
        </authorList>
    </citation>
    <scope>NUCLEOTIDE SEQUENCE [LARGE SCALE GENOMIC DNA]</scope>
    <source>
        <strain evidence="1 2">H2C3B</strain>
    </source>
</reference>
<comment type="caution">
    <text evidence="1">The sequence shown here is derived from an EMBL/GenBank/DDBJ whole genome shotgun (WGS) entry which is preliminary data.</text>
</comment>
<dbReference type="Proteomes" id="UP000572540">
    <property type="component" value="Unassembled WGS sequence"/>
</dbReference>
<dbReference type="AlphaFoldDB" id="A0A7Z0B3M7"/>
<dbReference type="InterPro" id="IPR018841">
    <property type="entry name" value="DUF2442"/>
</dbReference>
<name>A0A7Z0B3M7_9BURK</name>
<accession>A0A7Z0B3M7</accession>
<gene>
    <name evidence="1" type="ORF">GGD41_006013</name>
</gene>
<sequence length="193" mass="21764">MTNSTPPVAVEITVSKDSFSVLLEDGGNLRVPFEWFPTLNAATPDQRKDVAIFSSGNRLHWHQLNEDISVGGLLRDAEHFQIDENSTSRVPDDFPWDIAPGSLAGAQPKLAGRKIGGRVVVGLTAAERFHRWDLCEDLAQQLVPKTLNDAAKYPENSRDTTLQRMRRAIEKKQWTERLETDWLMARLCVLLGW</sequence>
<dbReference type="EMBL" id="JACCAU010000001">
    <property type="protein sequence ID" value="NYH18785.1"/>
    <property type="molecule type" value="Genomic_DNA"/>
</dbReference>
<proteinExistence type="predicted"/>
<evidence type="ECO:0000313" key="1">
    <source>
        <dbReference type="EMBL" id="NYH18785.1"/>
    </source>
</evidence>
<dbReference type="RefSeq" id="WP_257031856.1">
    <property type="nucleotide sequence ID" value="NZ_JACCAU010000001.1"/>
</dbReference>
<organism evidence="1 2">
    <name type="scientific">Paraburkholderia bryophila</name>
    <dbReference type="NCBI Taxonomy" id="420952"/>
    <lineage>
        <taxon>Bacteria</taxon>
        <taxon>Pseudomonadati</taxon>
        <taxon>Pseudomonadota</taxon>
        <taxon>Betaproteobacteria</taxon>
        <taxon>Burkholderiales</taxon>
        <taxon>Burkholderiaceae</taxon>
        <taxon>Paraburkholderia</taxon>
    </lineage>
</organism>